<reference evidence="2" key="1">
    <citation type="submission" date="2016-10" db="EMBL/GenBank/DDBJ databases">
        <authorList>
            <person name="Varghese N."/>
            <person name="Submissions S."/>
        </authorList>
    </citation>
    <scope>NUCLEOTIDE SEQUENCE [LARGE SCALE GENOMIC DNA]</scope>
    <source>
        <strain evidence="2">DSM 9751</strain>
    </source>
</reference>
<gene>
    <name evidence="1" type="ORF">SAMN05216178_6959</name>
</gene>
<sequence>MTNASASVCQNCCYWVLEPESKTHRHCDFINTIQGERVAGTSGCAIVVEVNDDSGLSVFMRTGPDFSCPNFSAK</sequence>
<dbReference type="RefSeq" id="WP_092320917.1">
    <property type="nucleotide sequence ID" value="NZ_FNTJ01000003.1"/>
</dbReference>
<dbReference type="AlphaFoldDB" id="A0A1H5A4M9"/>
<protein>
    <submittedName>
        <fullName evidence="1">Uncharacterized protein</fullName>
    </submittedName>
</protein>
<organism evidence="1 2">
    <name type="scientific">Pseudomonas saponiphila</name>
    <dbReference type="NCBI Taxonomy" id="556534"/>
    <lineage>
        <taxon>Bacteria</taxon>
        <taxon>Pseudomonadati</taxon>
        <taxon>Pseudomonadota</taxon>
        <taxon>Gammaproteobacteria</taxon>
        <taxon>Pseudomonadales</taxon>
        <taxon>Pseudomonadaceae</taxon>
        <taxon>Pseudomonas</taxon>
    </lineage>
</organism>
<dbReference type="EMBL" id="FNTJ01000003">
    <property type="protein sequence ID" value="SED36661.1"/>
    <property type="molecule type" value="Genomic_DNA"/>
</dbReference>
<accession>A0A1H5A4M9</accession>
<dbReference type="Proteomes" id="UP000198982">
    <property type="component" value="Unassembled WGS sequence"/>
</dbReference>
<evidence type="ECO:0000313" key="1">
    <source>
        <dbReference type="EMBL" id="SED36661.1"/>
    </source>
</evidence>
<evidence type="ECO:0000313" key="2">
    <source>
        <dbReference type="Proteomes" id="UP000198982"/>
    </source>
</evidence>
<proteinExistence type="predicted"/>
<keyword evidence="2" id="KW-1185">Reference proteome</keyword>
<name>A0A1H5A4M9_9PSED</name>